<dbReference type="InterPro" id="IPR009959">
    <property type="entry name" value="Cyclase_SnoaL-like"/>
</dbReference>
<organism evidence="1 2">
    <name type="scientific">Streptomyces xantholiticus</name>
    <dbReference type="NCBI Taxonomy" id="68285"/>
    <lineage>
        <taxon>Bacteria</taxon>
        <taxon>Bacillati</taxon>
        <taxon>Actinomycetota</taxon>
        <taxon>Actinomycetes</taxon>
        <taxon>Kitasatosporales</taxon>
        <taxon>Streptomycetaceae</taxon>
        <taxon>Streptomyces</taxon>
    </lineage>
</organism>
<reference evidence="1 2" key="1">
    <citation type="submission" date="2024-06" db="EMBL/GenBank/DDBJ databases">
        <title>The Natural Products Discovery Center: Release of the First 8490 Sequenced Strains for Exploring Actinobacteria Biosynthetic Diversity.</title>
        <authorList>
            <person name="Kalkreuter E."/>
            <person name="Kautsar S.A."/>
            <person name="Yang D."/>
            <person name="Bader C.D."/>
            <person name="Teijaro C.N."/>
            <person name="Fluegel L."/>
            <person name="Davis C.M."/>
            <person name="Simpson J.R."/>
            <person name="Lauterbach L."/>
            <person name="Steele A.D."/>
            <person name="Gui C."/>
            <person name="Meng S."/>
            <person name="Li G."/>
            <person name="Viehrig K."/>
            <person name="Ye F."/>
            <person name="Su P."/>
            <person name="Kiefer A.F."/>
            <person name="Nichols A."/>
            <person name="Cepeda A.J."/>
            <person name="Yan W."/>
            <person name="Fan B."/>
            <person name="Jiang Y."/>
            <person name="Adhikari A."/>
            <person name="Zheng C.-J."/>
            <person name="Schuster L."/>
            <person name="Cowan T.M."/>
            <person name="Smanski M.J."/>
            <person name="Chevrette M.G."/>
            <person name="De Carvalho L.P.S."/>
            <person name="Shen B."/>
        </authorList>
    </citation>
    <scope>NUCLEOTIDE SEQUENCE [LARGE SCALE GENOMIC DNA]</scope>
    <source>
        <strain evidence="1 2">NPDC000837</strain>
    </source>
</reference>
<name>A0ABV1UXK1_9ACTN</name>
<dbReference type="EMBL" id="JBEPBX010000016">
    <property type="protein sequence ID" value="MER6615496.1"/>
    <property type="molecule type" value="Genomic_DNA"/>
</dbReference>
<dbReference type="SUPFAM" id="SSF54427">
    <property type="entry name" value="NTF2-like"/>
    <property type="match status" value="1"/>
</dbReference>
<comment type="caution">
    <text evidence="1">The sequence shown here is derived from an EMBL/GenBank/DDBJ whole genome shotgun (WGS) entry which is preliminary data.</text>
</comment>
<proteinExistence type="predicted"/>
<protein>
    <submittedName>
        <fullName evidence="1">Ester cyclase</fullName>
    </submittedName>
</protein>
<dbReference type="Proteomes" id="UP001445472">
    <property type="component" value="Unassembled WGS sequence"/>
</dbReference>
<evidence type="ECO:0000313" key="2">
    <source>
        <dbReference type="Proteomes" id="UP001445472"/>
    </source>
</evidence>
<dbReference type="Pfam" id="PF07366">
    <property type="entry name" value="SnoaL"/>
    <property type="match status" value="1"/>
</dbReference>
<dbReference type="RefSeq" id="WP_351977052.1">
    <property type="nucleotide sequence ID" value="NZ_JBEPBX010000016.1"/>
</dbReference>
<dbReference type="PANTHER" id="PTHR38436:SF1">
    <property type="entry name" value="ESTER CYCLASE"/>
    <property type="match status" value="1"/>
</dbReference>
<dbReference type="Gene3D" id="3.10.450.50">
    <property type="match status" value="1"/>
</dbReference>
<dbReference type="InterPro" id="IPR032710">
    <property type="entry name" value="NTF2-like_dom_sf"/>
</dbReference>
<gene>
    <name evidence="1" type="ORF">ABT276_19460</name>
</gene>
<evidence type="ECO:0000313" key="1">
    <source>
        <dbReference type="EMBL" id="MER6615496.1"/>
    </source>
</evidence>
<accession>A0ABV1UXK1</accession>
<sequence>MAHTADTEESDLKKRVAELSDLVWNQGDLSAADTYLSPDFVGHYPGVPDLRGTAAYKRMAAELRRALPDLAHRQLTLIQEDDRVVMRAEITGTQRGELMGVPPTGLPVRRSETTMLRFEGDRIAEVWHQADEIGTFEQLGLTPPDGAGPLGQIAHTFKLMARFAVLQAKAGRADKASRARNAAQGGHTA</sequence>
<dbReference type="PANTHER" id="PTHR38436">
    <property type="entry name" value="POLYKETIDE CYCLASE SNOAL-LIKE DOMAIN"/>
    <property type="match status" value="1"/>
</dbReference>
<keyword evidence="2" id="KW-1185">Reference proteome</keyword>